<dbReference type="OrthoDB" id="10666677at2759"/>
<name>A0A9P0BJ39_BRAAE</name>
<sequence length="377" mass="43457">MALYEIYKTFTNKETEETMNTEDKNDDGELNERENLNVITEKPQKGQAVLDVAYASANLGHEEISEIDNIIFTDSKNAIEIPENYIEKDDCIQTLNLEDIPIVFYPSPNCGHNGLLKDVQNTFSDIKYVFEEWQRIQRKKELQKKTLEQDKEERKKKRLEKANMKKEAEKNMIKTKRPVALRKNIAAKDSNRNNKKEADKKIKLLSNISISPDSNFKCLPVKITDKEDVLKVKKNLFNKEKDTEVGIDIKKKTNDGSSIQHKQVTNEKIKGISNVTFPPVLISVSPANEENKPNVLNGETDANFDSNHVEAVDFLENKRIFSGLLYFICSFKTSKIAPGIKCRLCDRVFHPRWIRKHFNMPPIVKLYVCKVCCKTKL</sequence>
<evidence type="ECO:0000313" key="2">
    <source>
        <dbReference type="EMBL" id="CAH0563018.1"/>
    </source>
</evidence>
<keyword evidence="3" id="KW-1185">Reference proteome</keyword>
<accession>A0A9P0BJ39</accession>
<keyword evidence="1" id="KW-0175">Coiled coil</keyword>
<evidence type="ECO:0000313" key="3">
    <source>
        <dbReference type="Proteomes" id="UP001154078"/>
    </source>
</evidence>
<dbReference type="EMBL" id="OV121139">
    <property type="protein sequence ID" value="CAH0563018.1"/>
    <property type="molecule type" value="Genomic_DNA"/>
</dbReference>
<feature type="coiled-coil region" evidence="1">
    <location>
        <begin position="137"/>
        <end position="176"/>
    </location>
</feature>
<dbReference type="InterPro" id="IPR011011">
    <property type="entry name" value="Znf_FYVE_PHD"/>
</dbReference>
<dbReference type="Proteomes" id="UP001154078">
    <property type="component" value="Chromosome 8"/>
</dbReference>
<evidence type="ECO:0000256" key="1">
    <source>
        <dbReference type="SAM" id="Coils"/>
    </source>
</evidence>
<proteinExistence type="predicted"/>
<gene>
    <name evidence="2" type="ORF">MELIAE_LOCUS12025</name>
</gene>
<reference evidence="2" key="1">
    <citation type="submission" date="2021-12" db="EMBL/GenBank/DDBJ databases">
        <authorList>
            <person name="King R."/>
        </authorList>
    </citation>
    <scope>NUCLEOTIDE SEQUENCE</scope>
</reference>
<protein>
    <submittedName>
        <fullName evidence="2">Uncharacterized protein</fullName>
    </submittedName>
</protein>
<dbReference type="AlphaFoldDB" id="A0A9P0BJ39"/>
<organism evidence="2 3">
    <name type="scientific">Brassicogethes aeneus</name>
    <name type="common">Rape pollen beetle</name>
    <name type="synonym">Meligethes aeneus</name>
    <dbReference type="NCBI Taxonomy" id="1431903"/>
    <lineage>
        <taxon>Eukaryota</taxon>
        <taxon>Metazoa</taxon>
        <taxon>Ecdysozoa</taxon>
        <taxon>Arthropoda</taxon>
        <taxon>Hexapoda</taxon>
        <taxon>Insecta</taxon>
        <taxon>Pterygota</taxon>
        <taxon>Neoptera</taxon>
        <taxon>Endopterygota</taxon>
        <taxon>Coleoptera</taxon>
        <taxon>Polyphaga</taxon>
        <taxon>Cucujiformia</taxon>
        <taxon>Nitidulidae</taxon>
        <taxon>Meligethinae</taxon>
        <taxon>Brassicogethes</taxon>
    </lineage>
</organism>
<dbReference type="SUPFAM" id="SSF57903">
    <property type="entry name" value="FYVE/PHD zinc finger"/>
    <property type="match status" value="1"/>
</dbReference>